<dbReference type="InterPro" id="IPR036388">
    <property type="entry name" value="WH-like_DNA-bd_sf"/>
</dbReference>
<evidence type="ECO:0000313" key="2">
    <source>
        <dbReference type="EMBL" id="GAI62913.1"/>
    </source>
</evidence>
<reference evidence="2" key="1">
    <citation type="journal article" date="2014" name="Front. Microbiol.">
        <title>High frequency of phylogenetically diverse reductive dehalogenase-homologous genes in deep subseafloor sedimentary metagenomes.</title>
        <authorList>
            <person name="Kawai M."/>
            <person name="Futagami T."/>
            <person name="Toyoda A."/>
            <person name="Takaki Y."/>
            <person name="Nishi S."/>
            <person name="Hori S."/>
            <person name="Arai W."/>
            <person name="Tsubouchi T."/>
            <person name="Morono Y."/>
            <person name="Uchiyama I."/>
            <person name="Ito T."/>
            <person name="Fujiyama A."/>
            <person name="Inagaki F."/>
            <person name="Takami H."/>
        </authorList>
    </citation>
    <scope>NUCLEOTIDE SEQUENCE</scope>
    <source>
        <strain evidence="2">Expedition CK06-06</strain>
    </source>
</reference>
<dbReference type="Gene3D" id="1.10.10.10">
    <property type="entry name" value="Winged helix-like DNA-binding domain superfamily/Winged helix DNA-binding domain"/>
    <property type="match status" value="1"/>
</dbReference>
<dbReference type="Pfam" id="PF04545">
    <property type="entry name" value="Sigma70_r4"/>
    <property type="match status" value="1"/>
</dbReference>
<comment type="caution">
    <text evidence="2">The sequence shown here is derived from an EMBL/GenBank/DDBJ whole genome shotgun (WGS) entry which is preliminary data.</text>
</comment>
<organism evidence="2">
    <name type="scientific">marine sediment metagenome</name>
    <dbReference type="NCBI Taxonomy" id="412755"/>
    <lineage>
        <taxon>unclassified sequences</taxon>
        <taxon>metagenomes</taxon>
        <taxon>ecological metagenomes</taxon>
    </lineage>
</organism>
<dbReference type="InterPro" id="IPR007630">
    <property type="entry name" value="RNA_pol_sigma70_r4"/>
</dbReference>
<dbReference type="InterPro" id="IPR013324">
    <property type="entry name" value="RNA_pol_sigma_r3/r4-like"/>
</dbReference>
<dbReference type="SUPFAM" id="SSF88659">
    <property type="entry name" value="Sigma3 and sigma4 domains of RNA polymerase sigma factors"/>
    <property type="match status" value="1"/>
</dbReference>
<name>X1Q3W2_9ZZZZ</name>
<proteinExistence type="predicted"/>
<sequence length="66" mass="7884">MDKLEYILTGIDLKEGYTRLTKREKNIINLYYLEGYKDEEIAKIYGVCQQSVNESRKQGIKKLKYF</sequence>
<dbReference type="GO" id="GO:0006352">
    <property type="term" value="P:DNA-templated transcription initiation"/>
    <property type="evidence" value="ECO:0007669"/>
    <property type="project" value="InterPro"/>
</dbReference>
<dbReference type="GO" id="GO:0003700">
    <property type="term" value="F:DNA-binding transcription factor activity"/>
    <property type="evidence" value="ECO:0007669"/>
    <property type="project" value="InterPro"/>
</dbReference>
<evidence type="ECO:0000259" key="1">
    <source>
        <dbReference type="Pfam" id="PF04545"/>
    </source>
</evidence>
<accession>X1Q3W2</accession>
<dbReference type="EMBL" id="BARV01044745">
    <property type="protein sequence ID" value="GAI62913.1"/>
    <property type="molecule type" value="Genomic_DNA"/>
</dbReference>
<gene>
    <name evidence="2" type="ORF">S06H3_66014</name>
</gene>
<dbReference type="AlphaFoldDB" id="X1Q3W2"/>
<protein>
    <recommendedName>
        <fullName evidence="1">RNA polymerase sigma-70 region 4 domain-containing protein</fullName>
    </recommendedName>
</protein>
<feature type="domain" description="RNA polymerase sigma-70 region 4" evidence="1">
    <location>
        <begin position="19"/>
        <end position="64"/>
    </location>
</feature>